<proteinExistence type="predicted"/>
<dbReference type="EMBL" id="MT144469">
    <property type="protein sequence ID" value="QJA54004.1"/>
    <property type="molecule type" value="Genomic_DNA"/>
</dbReference>
<dbReference type="AlphaFoldDB" id="A0A6H2A2G8"/>
<gene>
    <name evidence="2" type="ORF">MM415B00358_0048</name>
    <name evidence="1" type="ORF">TM448A04268_0005</name>
</gene>
<evidence type="ECO:0000313" key="1">
    <source>
        <dbReference type="EMBL" id="QJA54004.1"/>
    </source>
</evidence>
<sequence>MNRYEELYKKWYGAGLNNGEWKEFKELENKDRPAVKKKPTRKKGAKS</sequence>
<name>A0A6H2A2G8_9ZZZZ</name>
<protein>
    <submittedName>
        <fullName evidence="1">Uncharacterized protein</fullName>
    </submittedName>
</protein>
<accession>A0A6H2A2G8</accession>
<evidence type="ECO:0000313" key="2">
    <source>
        <dbReference type="EMBL" id="QJA66286.1"/>
    </source>
</evidence>
<reference evidence="1" key="1">
    <citation type="submission" date="2020-03" db="EMBL/GenBank/DDBJ databases">
        <title>The deep terrestrial virosphere.</title>
        <authorList>
            <person name="Holmfeldt K."/>
            <person name="Nilsson E."/>
            <person name="Simone D."/>
            <person name="Lopez-Fernandez M."/>
            <person name="Wu X."/>
            <person name="de Brujin I."/>
            <person name="Lundin D."/>
            <person name="Andersson A."/>
            <person name="Bertilsson S."/>
            <person name="Dopson M."/>
        </authorList>
    </citation>
    <scope>NUCLEOTIDE SEQUENCE</scope>
    <source>
        <strain evidence="2">MM415B00358</strain>
        <strain evidence="1">TM448A04268</strain>
    </source>
</reference>
<dbReference type="EMBL" id="MT141552">
    <property type="protein sequence ID" value="QJA66286.1"/>
    <property type="molecule type" value="Genomic_DNA"/>
</dbReference>
<organism evidence="1">
    <name type="scientific">viral metagenome</name>
    <dbReference type="NCBI Taxonomy" id="1070528"/>
    <lineage>
        <taxon>unclassified sequences</taxon>
        <taxon>metagenomes</taxon>
        <taxon>organismal metagenomes</taxon>
    </lineage>
</organism>